<feature type="transmembrane region" description="Helical" evidence="9">
    <location>
        <begin position="635"/>
        <end position="654"/>
    </location>
</feature>
<feature type="transmembrane region" description="Helical" evidence="9">
    <location>
        <begin position="777"/>
        <end position="796"/>
    </location>
</feature>
<dbReference type="PANTHER" id="PTHR45755:SF4">
    <property type="entry name" value="ZINC TRANSPORTER 7"/>
    <property type="match status" value="1"/>
</dbReference>
<feature type="compositionally biased region" description="Acidic residues" evidence="8">
    <location>
        <begin position="1738"/>
        <end position="1761"/>
    </location>
</feature>
<dbReference type="InterPro" id="IPR035892">
    <property type="entry name" value="C2_domain_sf"/>
</dbReference>
<dbReference type="SUPFAM" id="SSF161111">
    <property type="entry name" value="Cation efflux protein transmembrane domain-like"/>
    <property type="match status" value="1"/>
</dbReference>
<evidence type="ECO:0000256" key="3">
    <source>
        <dbReference type="ARBA" id="ARBA00022448"/>
    </source>
</evidence>
<feature type="transmembrane region" description="Helical" evidence="9">
    <location>
        <begin position="746"/>
        <end position="765"/>
    </location>
</feature>
<dbReference type="Pfam" id="PF02889">
    <property type="entry name" value="Sec63"/>
    <property type="match status" value="1"/>
</dbReference>
<dbReference type="Gene3D" id="3.90.1300.10">
    <property type="entry name" value="Amidase signature (AS) domain"/>
    <property type="match status" value="1"/>
</dbReference>
<feature type="transmembrane region" description="Helical" evidence="9">
    <location>
        <begin position="847"/>
        <end position="867"/>
    </location>
</feature>
<dbReference type="Gene3D" id="1.10.287.110">
    <property type="entry name" value="DnaJ domain"/>
    <property type="match status" value="1"/>
</dbReference>
<feature type="compositionally biased region" description="Basic residues" evidence="8">
    <location>
        <begin position="871"/>
        <end position="883"/>
    </location>
</feature>
<dbReference type="InterPro" id="IPR045316">
    <property type="entry name" value="Msc2-like"/>
</dbReference>
<evidence type="ECO:0000256" key="4">
    <source>
        <dbReference type="ARBA" id="ARBA00022692"/>
    </source>
</evidence>
<dbReference type="Pfam" id="PF01545">
    <property type="entry name" value="Cation_efflux"/>
    <property type="match status" value="1"/>
</dbReference>
<feature type="transmembrane region" description="Helical" evidence="9">
    <location>
        <begin position="495"/>
        <end position="516"/>
    </location>
</feature>
<dbReference type="Pfam" id="PF00226">
    <property type="entry name" value="DnaJ"/>
    <property type="match status" value="1"/>
</dbReference>
<dbReference type="InterPro" id="IPR036869">
    <property type="entry name" value="J_dom_sf"/>
</dbReference>
<feature type="transmembrane region" description="Helical" evidence="9">
    <location>
        <begin position="603"/>
        <end position="623"/>
    </location>
</feature>
<keyword evidence="4 9" id="KW-0812">Transmembrane</keyword>
<evidence type="ECO:0000256" key="1">
    <source>
        <dbReference type="ARBA" id="ARBA00004477"/>
    </source>
</evidence>
<dbReference type="Gene3D" id="1.20.1510.10">
    <property type="entry name" value="Cation efflux protein transmembrane domain"/>
    <property type="match status" value="2"/>
</dbReference>
<feature type="transmembrane region" description="Helical" evidence="9">
    <location>
        <begin position="1061"/>
        <end position="1079"/>
    </location>
</feature>
<keyword evidence="12" id="KW-1185">Reference proteome</keyword>
<dbReference type="PRINTS" id="PR00625">
    <property type="entry name" value="JDOMAIN"/>
</dbReference>
<evidence type="ECO:0000313" key="11">
    <source>
        <dbReference type="EMBL" id="GAT55101.1"/>
    </source>
</evidence>
<keyword evidence="3" id="KW-0813">Transport</keyword>
<gene>
    <name evidence="11" type="ORF">MCHLO_11904</name>
</gene>
<feature type="transmembrane region" description="Helical" evidence="9">
    <location>
        <begin position="1306"/>
        <end position="1329"/>
    </location>
</feature>
<dbReference type="SUPFAM" id="SSF81296">
    <property type="entry name" value="E set domains"/>
    <property type="match status" value="1"/>
</dbReference>
<dbReference type="CDD" id="cd06257">
    <property type="entry name" value="DnaJ"/>
    <property type="match status" value="1"/>
</dbReference>
<organism evidence="11 12">
    <name type="scientific">Mycena chlorophos</name>
    <name type="common">Agaric fungus</name>
    <name type="synonym">Agaricus chlorophos</name>
    <dbReference type="NCBI Taxonomy" id="658473"/>
    <lineage>
        <taxon>Eukaryota</taxon>
        <taxon>Fungi</taxon>
        <taxon>Dikarya</taxon>
        <taxon>Basidiomycota</taxon>
        <taxon>Agaricomycotina</taxon>
        <taxon>Agaricomycetes</taxon>
        <taxon>Agaricomycetidae</taxon>
        <taxon>Agaricales</taxon>
        <taxon>Marasmiineae</taxon>
        <taxon>Mycenaceae</taxon>
        <taxon>Mycena</taxon>
    </lineage>
</organism>
<dbReference type="SUPFAM" id="SSF75304">
    <property type="entry name" value="Amidase signature (AS) enzymes"/>
    <property type="match status" value="1"/>
</dbReference>
<evidence type="ECO:0000259" key="10">
    <source>
        <dbReference type="PROSITE" id="PS50076"/>
    </source>
</evidence>
<evidence type="ECO:0000256" key="7">
    <source>
        <dbReference type="ARBA" id="ARBA00023136"/>
    </source>
</evidence>
<dbReference type="SUPFAM" id="SSF158702">
    <property type="entry name" value="Sec63 N-terminal domain-like"/>
    <property type="match status" value="1"/>
</dbReference>
<dbReference type="InterPro" id="IPR001623">
    <property type="entry name" value="DnaJ_domain"/>
</dbReference>
<dbReference type="PROSITE" id="PS50076">
    <property type="entry name" value="DNAJ_2"/>
    <property type="match status" value="1"/>
</dbReference>
<feature type="compositionally biased region" description="Basic and acidic residues" evidence="8">
    <location>
        <begin position="884"/>
        <end position="945"/>
    </location>
</feature>
<reference evidence="11" key="1">
    <citation type="submission" date="2014-09" db="EMBL/GenBank/DDBJ databases">
        <title>Genome sequence of the luminous mushroom Mycena chlorophos for searching fungal bioluminescence genes.</title>
        <authorList>
            <person name="Tanaka Y."/>
            <person name="Kasuga D."/>
            <person name="Oba Y."/>
            <person name="Hase S."/>
            <person name="Sato K."/>
            <person name="Oba Y."/>
            <person name="Sakakibara Y."/>
        </authorList>
    </citation>
    <scope>NUCLEOTIDE SEQUENCE</scope>
</reference>
<dbReference type="InterPro" id="IPR002524">
    <property type="entry name" value="Cation_efflux"/>
</dbReference>
<evidence type="ECO:0000256" key="8">
    <source>
        <dbReference type="SAM" id="MobiDB-lite"/>
    </source>
</evidence>
<dbReference type="InterPro" id="IPR058533">
    <property type="entry name" value="Cation_efflux_TM"/>
</dbReference>
<dbReference type="Gene3D" id="1.10.3380.10">
    <property type="entry name" value="Sec63 N-terminal domain-like domain"/>
    <property type="match status" value="1"/>
</dbReference>
<dbReference type="SMART" id="SM00973">
    <property type="entry name" value="Sec63"/>
    <property type="match status" value="1"/>
</dbReference>
<dbReference type="Pfam" id="PF01425">
    <property type="entry name" value="Amidase"/>
    <property type="match status" value="1"/>
</dbReference>
<evidence type="ECO:0000256" key="5">
    <source>
        <dbReference type="ARBA" id="ARBA00022989"/>
    </source>
</evidence>
<feature type="domain" description="J" evidence="10">
    <location>
        <begin position="1211"/>
        <end position="1281"/>
    </location>
</feature>
<feature type="region of interest" description="Disordered" evidence="8">
    <location>
        <begin position="1000"/>
        <end position="1023"/>
    </location>
</feature>
<dbReference type="SUPFAM" id="SSF46565">
    <property type="entry name" value="Chaperone J-domain"/>
    <property type="match status" value="1"/>
</dbReference>
<dbReference type="EMBL" id="DF848888">
    <property type="protein sequence ID" value="GAT55101.1"/>
    <property type="molecule type" value="Genomic_DNA"/>
</dbReference>
<accession>A0ABQ0LVI8</accession>
<dbReference type="InterPro" id="IPR023631">
    <property type="entry name" value="Amidase_dom"/>
</dbReference>
<dbReference type="Proteomes" id="UP000815677">
    <property type="component" value="Unassembled WGS sequence"/>
</dbReference>
<comment type="subcellular location">
    <subcellularLocation>
        <location evidence="1">Endoplasmic reticulum membrane</location>
        <topology evidence="1">Multi-pass membrane protein</topology>
    </subcellularLocation>
</comment>
<dbReference type="InterPro" id="IPR004179">
    <property type="entry name" value="Sec63-dom"/>
</dbReference>
<dbReference type="InterPro" id="IPR036928">
    <property type="entry name" value="AS_sf"/>
</dbReference>
<feature type="transmembrane region" description="Helical" evidence="9">
    <location>
        <begin position="817"/>
        <end position="835"/>
    </location>
</feature>
<evidence type="ECO:0000256" key="9">
    <source>
        <dbReference type="SAM" id="Phobius"/>
    </source>
</evidence>
<name>A0ABQ0LVI8_MYCCL</name>
<feature type="transmembrane region" description="Helical" evidence="9">
    <location>
        <begin position="462"/>
        <end position="483"/>
    </location>
</feature>
<evidence type="ECO:0000256" key="6">
    <source>
        <dbReference type="ARBA" id="ARBA00023065"/>
    </source>
</evidence>
<dbReference type="SMART" id="SM00271">
    <property type="entry name" value="DnaJ"/>
    <property type="match status" value="1"/>
</dbReference>
<feature type="transmembrane region" description="Helical" evidence="9">
    <location>
        <begin position="1183"/>
        <end position="1201"/>
    </location>
</feature>
<feature type="transmembrane region" description="Helical" evidence="9">
    <location>
        <begin position="576"/>
        <end position="596"/>
    </location>
</feature>
<evidence type="ECO:0000256" key="2">
    <source>
        <dbReference type="ARBA" id="ARBA00008873"/>
    </source>
</evidence>
<proteinExistence type="inferred from homology"/>
<feature type="transmembrane region" description="Helical" evidence="9">
    <location>
        <begin position="1029"/>
        <end position="1055"/>
    </location>
</feature>
<comment type="similarity">
    <text evidence="2">Belongs to the cation diffusion facilitator (CDF) transporter (TC 2.A.4) family. SLC30A subfamily.</text>
</comment>
<dbReference type="InterPro" id="IPR027469">
    <property type="entry name" value="Cation_efflux_TMD_sf"/>
</dbReference>
<dbReference type="InterPro" id="IPR014756">
    <property type="entry name" value="Ig_E-set"/>
</dbReference>
<protein>
    <recommendedName>
        <fullName evidence="10">J domain-containing protein</fullName>
    </recommendedName>
</protein>
<dbReference type="Gene3D" id="2.60.40.150">
    <property type="entry name" value="C2 domain"/>
    <property type="match status" value="1"/>
</dbReference>
<evidence type="ECO:0000313" key="12">
    <source>
        <dbReference type="Proteomes" id="UP000815677"/>
    </source>
</evidence>
<keyword evidence="5 9" id="KW-1133">Transmembrane helix</keyword>
<dbReference type="NCBIfam" id="TIGR01297">
    <property type="entry name" value="CDF"/>
    <property type="match status" value="1"/>
</dbReference>
<feature type="region of interest" description="Disordered" evidence="8">
    <location>
        <begin position="871"/>
        <end position="962"/>
    </location>
</feature>
<feature type="region of interest" description="Disordered" evidence="8">
    <location>
        <begin position="1727"/>
        <end position="1761"/>
    </location>
</feature>
<dbReference type="PANTHER" id="PTHR45755">
    <property type="match status" value="1"/>
</dbReference>
<feature type="transmembrane region" description="Helical" evidence="9">
    <location>
        <begin position="1125"/>
        <end position="1145"/>
    </location>
</feature>
<keyword evidence="6" id="KW-0406">Ion transport</keyword>
<sequence length="1761" mass="192160">MSLVNLTAAEILSSSTATTEQLVSALLLRIAQSDVQAWVHVDENLLLSQAHKLDGLSRDKRQALHGVPVGVKDIFYTEGMPTQHNSPLYKSAAPAIDAAIVSMLKSAGALVLGKTTTTEFALPLTTRQPGGSSSGSAAAVAALQVPIALGTQTIGSIIRPASFNGIFGFKPTWGAISREGVKVCSINLDTIGFFARSVADLDLIADVVQLRDDNPPGLFRVAGATIGMCCTHMWHRAGPGTKSAMELGKRLLQDSGAIVEDVELPSEFESVTQFHTHIFRSDAKSAFLNEWIRGKDGLDPTLVEMVENPNVSRREYLAALDGLAQLRREFDGIASKFDVICAPSVVDEAPVGLSNTGDSIMCGIWTALHVPVVNVPGFVGANGLPIGLSLVAPRFHDRHLLVVAAQVAPVFAQGRSSISLSSSRGFSTTIPAKYTPRILLNALLFASSLHAGKTVLGFEVGVFWITMRVLACGGFGVLVWEGWTGQLAKRKSIEWSVLGTASLLVFVQQACLFTALYRLSSIRVALFSHFASLWLESMWTTSAPRKAMTVVLAWLLCIISDTHLSSANVWRFLPGYGALLFHALSSTALNHTFGVLSPSLGTTFTISASAFGACVFALPFYLFRTVLLDFPSTPALPLTSLLALPFLAFTLLILSPITVRSLNQLSFTPQHFALSYPTTAASAAILGSLAFSQFPTWTDFAVAILLYIGMQPERIDAFPAAPRTPTSRLIRSYLKTILSNPESRKIFYFLMLNMAYMLVQMLYGVWTNSLGLISDAIHMAFDCMAIGVGLFASVMATWEPNERFTYGYGRIETLSGFANGIFLILISIFIVFEAIQRILEPPEMNTSQLLLVSSLGLAVNLFGMFAMGGHHHGHSHSHGGGHSHGHDHAPATESHGHSHGSHEHSHAEHSHSEHSGPCEDEHGHDHGHDHGHSHEDEDGHGHEHSPTTTHGHSHAPRETGHKRGFSGAALQVHPHTPHLQDIATPITPNYRFGVDEHYQTHHEHEHVPNLHNPAQTPSHEGHSHNMRGVFLHVMADTLGSVGVIISTLLIQFYGWTGFDPIASLFIAVLIAASVIPLVIDTGRVLCLDVSDRDATIETALAELKTIEGVASMAGSYQYDEGGNMALYFVITVLALVLTPLTLSSIPAHTSPPHTKPAPCDCQPCSDQRSRMRPSRFRLPAKKTSFIIVGWSVFALACWKAAGAKLDGKLYDPFEILGIVPGLSEKEIKSHYKKLSKLYHPDKVRVTANETIEMIQDRFVGITKAYKSLVDPVIRENWERYGNPDGRQELSMGIALPAWLVAGHNNIYVLGAYALLIGGLLPMLVGRWWFGNRQKTKDGVNTRSAAVFFKSLVEDSSEADIVRILAAAYAFEPSAVSKESANETESRVKDAVGPSAWAAIVGSDPRQRRAAVLLYAYLLRLDVSKELVKEQTALILQTPMLLNALLVISQARNWLTPTLAIMRIHAFLLQALPPSPAPPRPLAQLPSIKLDEASPYDTNYEQYVKALKENGDSRVADVEKALGRWGRVEIVDASFRVIGERIITPSSIVYLVVKLRVVSPVSSIPTKQEELEPDQLKRLARAAEEREQAFLNSKRDMEDMRAGQVISGGAHAPFWPGTRKPSWWIVLADDKSNRVVVPPLKVTDVPFRQTGDSADFRSYKIQFQAPNTPGTLTWRVYVVSDSFVCEEAHQDITMKIDNVSALTEEEQGQDDEISDPEEDTIAGQMAMMRGGNVKKIVEEESDDESSTDDDESDDDSSDSDSD</sequence>
<keyword evidence="7 9" id="KW-0472">Membrane</keyword>